<name>A0A9Q4T569_9ENTR</name>
<dbReference type="RefSeq" id="WP_161590821.1">
    <property type="nucleotide sequence ID" value="NZ_RPBY01000003.1"/>
</dbReference>
<dbReference type="EMBL" id="RPBY01000003">
    <property type="protein sequence ID" value="NCH87691.1"/>
    <property type="molecule type" value="Genomic_DNA"/>
</dbReference>
<gene>
    <name evidence="1" type="ORF">EHJ13_09590</name>
</gene>
<evidence type="ECO:0000313" key="2">
    <source>
        <dbReference type="Proteomes" id="UP000778262"/>
    </source>
</evidence>
<protein>
    <submittedName>
        <fullName evidence="1">Uncharacterized protein</fullName>
    </submittedName>
</protein>
<comment type="caution">
    <text evidence="1">The sequence shown here is derived from an EMBL/GenBank/DDBJ whole genome shotgun (WGS) entry which is preliminary data.</text>
</comment>
<organism evidence="1 2">
    <name type="scientific">Cronobacter dublinensis</name>
    <dbReference type="NCBI Taxonomy" id="413497"/>
    <lineage>
        <taxon>Bacteria</taxon>
        <taxon>Pseudomonadati</taxon>
        <taxon>Pseudomonadota</taxon>
        <taxon>Gammaproteobacteria</taxon>
        <taxon>Enterobacterales</taxon>
        <taxon>Enterobacteriaceae</taxon>
        <taxon>Cronobacter</taxon>
    </lineage>
</organism>
<proteinExistence type="predicted"/>
<dbReference type="AlphaFoldDB" id="A0A9Q4T569"/>
<accession>A0A9Q4T569</accession>
<sequence length="65" mass="7191">MMSSYALMGSGGVAPPYTARCTANHHDPKLVNGKPNRQLRGHFTTKKLDIADKSGDLLKKMHRKI</sequence>
<dbReference type="Proteomes" id="UP000778262">
    <property type="component" value="Unassembled WGS sequence"/>
</dbReference>
<reference evidence="1" key="1">
    <citation type="submission" date="2018-11" db="EMBL/GenBank/DDBJ databases">
        <title>Genomics analysis of Putative Virulence Factors on Adhesion and Cytotoxicity for Cronobacter spp.</title>
        <authorList>
            <person name="Cui J."/>
        </authorList>
    </citation>
    <scope>NUCLEOTIDE SEQUENCE</scope>
    <source>
        <strain evidence="1">SD69</strain>
    </source>
</reference>
<evidence type="ECO:0000313" key="1">
    <source>
        <dbReference type="EMBL" id="NCH87691.1"/>
    </source>
</evidence>